<organism evidence="7 8">
    <name type="scientific">Paenibacillus rhizolycopersici</name>
    <dbReference type="NCBI Taxonomy" id="2780073"/>
    <lineage>
        <taxon>Bacteria</taxon>
        <taxon>Bacillati</taxon>
        <taxon>Bacillota</taxon>
        <taxon>Bacilli</taxon>
        <taxon>Bacillales</taxon>
        <taxon>Paenibacillaceae</taxon>
        <taxon>Paenibacillus</taxon>
    </lineage>
</organism>
<dbReference type="RefSeq" id="WP_204801158.1">
    <property type="nucleotide sequence ID" value="NZ_JADCNN020000012.1"/>
</dbReference>
<evidence type="ECO:0000256" key="1">
    <source>
        <dbReference type="ARBA" id="ARBA00022475"/>
    </source>
</evidence>
<dbReference type="InterPro" id="IPR050490">
    <property type="entry name" value="Bact_solute-bd_prot1"/>
</dbReference>
<evidence type="ECO:0000256" key="5">
    <source>
        <dbReference type="ARBA" id="ARBA00023288"/>
    </source>
</evidence>
<keyword evidence="8" id="KW-1185">Reference proteome</keyword>
<keyword evidence="2 6" id="KW-0732">Signal</keyword>
<evidence type="ECO:0000256" key="4">
    <source>
        <dbReference type="ARBA" id="ARBA00023139"/>
    </source>
</evidence>
<sequence>MKKMKSLLSLFAAAAVLLSLLAGCAKSETNNSPQATEEAGQNSDEMIMVTAVRPVPDDLKFEGSDTLDNNVWTRLYESDLGIKLNYEWMVPIAQYEQKLNISIASNDLPDIFQVNASQLKQLATDGQLADLTAIFDEQASDYTKDVLSQDGGNALASAKFDGKLLAIPKMASGLGQANVLWIRTDWLKKLNLEAPKTIEDVNKIAEAFTKNDPDGNQANDTFGLGLNKDLWGMFASLEGYFNGYGAYPNIWVKNEAGQLESGNIQPEVKEGLLNLQKLFASGYIDPEFGVKDSFKVSADASANKIGMFYGLFWNMGWLSEAKTAHPEMEWTPYALVGKEDGGTLVQVPFPINTYYVVSKNAKNPEAIIQMLNLQLEKCFGATAEPEVYNVDAAGNPIFEYPLVYSEPPMKNPDAQVKVTAALEQDDTSALNAEELSYYNSIKAFRGGDLAGWGTEMMYGPEGSLAVINQYAENGRVMDDAYYGPPTEAMTQKGAILSQTQLQTFTEIIMGGDIGKFDKYVDDWKTLGGDQITQEVNAWYVDRQ</sequence>
<reference evidence="7 8" key="1">
    <citation type="submission" date="2021-01" db="EMBL/GenBank/DDBJ databases">
        <title>Paenibacillus sp.nov. isolated from the rhizosphere soil of tomato plant.</title>
        <authorList>
            <person name="Thin K.K."/>
            <person name="Zhang X."/>
            <person name="He S."/>
        </authorList>
    </citation>
    <scope>NUCLEOTIDE SEQUENCE [LARGE SCALE GENOMIC DNA]</scope>
    <source>
        <strain evidence="7 8">DXFW5</strain>
    </source>
</reference>
<keyword evidence="3" id="KW-0472">Membrane</keyword>
<dbReference type="Pfam" id="PF01547">
    <property type="entry name" value="SBP_bac_1"/>
    <property type="match status" value="1"/>
</dbReference>
<feature type="chain" id="PRO_5045480864" evidence="6">
    <location>
        <begin position="28"/>
        <end position="543"/>
    </location>
</feature>
<accession>A0ABS2H7X9</accession>
<evidence type="ECO:0000313" key="7">
    <source>
        <dbReference type="EMBL" id="MBM6996851.1"/>
    </source>
</evidence>
<dbReference type="Proteomes" id="UP001516620">
    <property type="component" value="Unassembled WGS sequence"/>
</dbReference>
<protein>
    <submittedName>
        <fullName evidence="7">Extracellular solute-binding protein</fullName>
    </submittedName>
</protein>
<evidence type="ECO:0000256" key="6">
    <source>
        <dbReference type="SAM" id="SignalP"/>
    </source>
</evidence>
<dbReference type="Gene3D" id="3.40.190.10">
    <property type="entry name" value="Periplasmic binding protein-like II"/>
    <property type="match status" value="2"/>
</dbReference>
<dbReference type="PANTHER" id="PTHR43649">
    <property type="entry name" value="ARABINOSE-BINDING PROTEIN-RELATED"/>
    <property type="match status" value="1"/>
</dbReference>
<evidence type="ECO:0000313" key="8">
    <source>
        <dbReference type="Proteomes" id="UP001516620"/>
    </source>
</evidence>
<dbReference type="CDD" id="cd13580">
    <property type="entry name" value="PBP2_AlgQ_like_1"/>
    <property type="match status" value="1"/>
</dbReference>
<gene>
    <name evidence="7" type="ORF">IM700_014435</name>
</gene>
<dbReference type="PANTHER" id="PTHR43649:SF33">
    <property type="entry name" value="POLYGALACTURONAN_RHAMNOGALACTURONAN-BINDING PROTEIN YTCQ"/>
    <property type="match status" value="1"/>
</dbReference>
<keyword evidence="1" id="KW-1003">Cell membrane</keyword>
<dbReference type="SUPFAM" id="SSF53850">
    <property type="entry name" value="Periplasmic binding protein-like II"/>
    <property type="match status" value="1"/>
</dbReference>
<evidence type="ECO:0000256" key="3">
    <source>
        <dbReference type="ARBA" id="ARBA00023136"/>
    </source>
</evidence>
<name>A0ABS2H7X9_9BACL</name>
<feature type="signal peptide" evidence="6">
    <location>
        <begin position="1"/>
        <end position="27"/>
    </location>
</feature>
<dbReference type="InterPro" id="IPR006059">
    <property type="entry name" value="SBP"/>
</dbReference>
<comment type="caution">
    <text evidence="7">The sequence shown here is derived from an EMBL/GenBank/DDBJ whole genome shotgun (WGS) entry which is preliminary data.</text>
</comment>
<keyword evidence="4" id="KW-0564">Palmitate</keyword>
<keyword evidence="5" id="KW-0449">Lipoprotein</keyword>
<evidence type="ECO:0000256" key="2">
    <source>
        <dbReference type="ARBA" id="ARBA00022729"/>
    </source>
</evidence>
<dbReference type="EMBL" id="JADCNN020000012">
    <property type="protein sequence ID" value="MBM6996851.1"/>
    <property type="molecule type" value="Genomic_DNA"/>
</dbReference>
<proteinExistence type="predicted"/>
<dbReference type="PROSITE" id="PS51257">
    <property type="entry name" value="PROKAR_LIPOPROTEIN"/>
    <property type="match status" value="1"/>
</dbReference>